<sequence length="90" mass="9941">MHGSRRQVMIGRSAEHSLTAERVAASSTRFLPAANAETALATWLGVAGREVRLDRLRVMDVRTPHPSTTSSLLTRQWVPPRRRAALAQTP</sequence>
<gene>
    <name evidence="1" type="ORF">DEJ46_38225</name>
</gene>
<accession>A0A5P2B2G3</accession>
<dbReference type="Proteomes" id="UP000324106">
    <property type="component" value="Chromosome"/>
</dbReference>
<dbReference type="EMBL" id="CP029194">
    <property type="protein sequence ID" value="QES24217.1"/>
    <property type="molecule type" value="Genomic_DNA"/>
</dbReference>
<reference evidence="1 2" key="1">
    <citation type="submission" date="2018-05" db="EMBL/GenBank/DDBJ databases">
        <title>Streptomyces venezuelae.</title>
        <authorList>
            <person name="Kim W."/>
            <person name="Lee N."/>
            <person name="Cho B.-K."/>
        </authorList>
    </citation>
    <scope>NUCLEOTIDE SEQUENCE [LARGE SCALE GENOMIC DNA]</scope>
    <source>
        <strain evidence="1 2">ATCC 15068</strain>
    </source>
</reference>
<organism evidence="1 2">
    <name type="scientific">Streptomyces venezuelae</name>
    <dbReference type="NCBI Taxonomy" id="54571"/>
    <lineage>
        <taxon>Bacteria</taxon>
        <taxon>Bacillati</taxon>
        <taxon>Actinomycetota</taxon>
        <taxon>Actinomycetes</taxon>
        <taxon>Kitasatosporales</taxon>
        <taxon>Streptomycetaceae</taxon>
        <taxon>Streptomyces</taxon>
    </lineage>
</organism>
<protein>
    <submittedName>
        <fullName evidence="1">Uncharacterized protein</fullName>
    </submittedName>
</protein>
<evidence type="ECO:0000313" key="2">
    <source>
        <dbReference type="Proteomes" id="UP000324106"/>
    </source>
</evidence>
<dbReference type="AlphaFoldDB" id="A0A5P2B2G3"/>
<name>A0A5P2B2G3_STRVZ</name>
<proteinExistence type="predicted"/>
<evidence type="ECO:0000313" key="1">
    <source>
        <dbReference type="EMBL" id="QES24217.1"/>
    </source>
</evidence>